<evidence type="ECO:0000313" key="1">
    <source>
        <dbReference type="EMBL" id="CAG8784885.1"/>
    </source>
</evidence>
<feature type="non-terminal residue" evidence="1">
    <location>
        <position position="115"/>
    </location>
</feature>
<comment type="caution">
    <text evidence="1">The sequence shown here is derived from an EMBL/GenBank/DDBJ whole genome shotgun (WGS) entry which is preliminary data.</text>
</comment>
<name>A0ACA9RB82_9GLOM</name>
<dbReference type="EMBL" id="CAJVPT010075014">
    <property type="protein sequence ID" value="CAG8784885.1"/>
    <property type="molecule type" value="Genomic_DNA"/>
</dbReference>
<proteinExistence type="predicted"/>
<dbReference type="Proteomes" id="UP000789525">
    <property type="component" value="Unassembled WGS sequence"/>
</dbReference>
<organism evidence="1 2">
    <name type="scientific">Acaulospora colombiana</name>
    <dbReference type="NCBI Taxonomy" id="27376"/>
    <lineage>
        <taxon>Eukaryota</taxon>
        <taxon>Fungi</taxon>
        <taxon>Fungi incertae sedis</taxon>
        <taxon>Mucoromycota</taxon>
        <taxon>Glomeromycotina</taxon>
        <taxon>Glomeromycetes</taxon>
        <taxon>Diversisporales</taxon>
        <taxon>Acaulosporaceae</taxon>
        <taxon>Acaulospora</taxon>
    </lineage>
</organism>
<reference evidence="1" key="1">
    <citation type="submission" date="2021-06" db="EMBL/GenBank/DDBJ databases">
        <authorList>
            <person name="Kallberg Y."/>
            <person name="Tangrot J."/>
            <person name="Rosling A."/>
        </authorList>
    </citation>
    <scope>NUCLEOTIDE SEQUENCE</scope>
    <source>
        <strain evidence="1">CL356</strain>
    </source>
</reference>
<protein>
    <submittedName>
        <fullName evidence="1">12734_t:CDS:1</fullName>
    </submittedName>
</protein>
<gene>
    <name evidence="1" type="ORF">ACOLOM_LOCUS14500</name>
</gene>
<evidence type="ECO:0000313" key="2">
    <source>
        <dbReference type="Proteomes" id="UP000789525"/>
    </source>
</evidence>
<accession>A0ACA9RB82</accession>
<keyword evidence="2" id="KW-1185">Reference proteome</keyword>
<sequence>MSQPTPVPPSTSQSATAPPPRRGPALVATNSVTTKDGLTVRARIDPTLVSTQNDISVDTNLTSDAQSVADVIKQLCLNLKISGNPMLYALRDAGEGDELVTDENLRKKIRDKAPL</sequence>